<sequence length="84" mass="8661">MPVPRRPAHARTDPLEPGGAPGGTPPGTPGSPNYLALPANSSGTGMALSYLRVRVHEYEGRGVPAPSTRDAETAGAVRDEQVDT</sequence>
<dbReference type="EMBL" id="BMQQ01000029">
    <property type="protein sequence ID" value="GGT55935.1"/>
    <property type="molecule type" value="Genomic_DNA"/>
</dbReference>
<protein>
    <submittedName>
        <fullName evidence="2">Uncharacterized protein</fullName>
    </submittedName>
</protein>
<dbReference type="Proteomes" id="UP000619486">
    <property type="component" value="Unassembled WGS sequence"/>
</dbReference>
<evidence type="ECO:0000313" key="2">
    <source>
        <dbReference type="EMBL" id="GGT55935.1"/>
    </source>
</evidence>
<evidence type="ECO:0000256" key="1">
    <source>
        <dbReference type="SAM" id="MobiDB-lite"/>
    </source>
</evidence>
<reference evidence="2" key="2">
    <citation type="submission" date="2020-09" db="EMBL/GenBank/DDBJ databases">
        <authorList>
            <person name="Sun Q."/>
            <person name="Ohkuma M."/>
        </authorList>
    </citation>
    <scope>NUCLEOTIDE SEQUENCE</scope>
    <source>
        <strain evidence="2">JCM 3172</strain>
    </source>
</reference>
<feature type="region of interest" description="Disordered" evidence="1">
    <location>
        <begin position="60"/>
        <end position="84"/>
    </location>
</feature>
<feature type="compositionally biased region" description="Basic and acidic residues" evidence="1">
    <location>
        <begin position="69"/>
        <end position="84"/>
    </location>
</feature>
<comment type="caution">
    <text evidence="2">The sequence shown here is derived from an EMBL/GenBank/DDBJ whole genome shotgun (WGS) entry which is preliminary data.</text>
</comment>
<name>A0A918HDB0_9ACTN</name>
<proteinExistence type="predicted"/>
<feature type="region of interest" description="Disordered" evidence="1">
    <location>
        <begin position="1"/>
        <end position="42"/>
    </location>
</feature>
<accession>A0A918HDB0</accession>
<keyword evidence="3" id="KW-1185">Reference proteome</keyword>
<organism evidence="2 3">
    <name type="scientific">Streptomyces purpureus</name>
    <dbReference type="NCBI Taxonomy" id="1951"/>
    <lineage>
        <taxon>Bacteria</taxon>
        <taxon>Bacillati</taxon>
        <taxon>Actinomycetota</taxon>
        <taxon>Actinomycetes</taxon>
        <taxon>Kitasatosporales</taxon>
        <taxon>Streptomycetaceae</taxon>
        <taxon>Streptomyces</taxon>
    </lineage>
</organism>
<evidence type="ECO:0000313" key="3">
    <source>
        <dbReference type="Proteomes" id="UP000619486"/>
    </source>
</evidence>
<gene>
    <name evidence="2" type="ORF">GCM10014713_57140</name>
</gene>
<dbReference type="AlphaFoldDB" id="A0A918HDB0"/>
<reference evidence="2" key="1">
    <citation type="journal article" date="2014" name="Int. J. Syst. Evol. Microbiol.">
        <title>Complete genome sequence of Corynebacterium casei LMG S-19264T (=DSM 44701T), isolated from a smear-ripened cheese.</title>
        <authorList>
            <consortium name="US DOE Joint Genome Institute (JGI-PGF)"/>
            <person name="Walter F."/>
            <person name="Albersmeier A."/>
            <person name="Kalinowski J."/>
            <person name="Ruckert C."/>
        </authorList>
    </citation>
    <scope>NUCLEOTIDE SEQUENCE</scope>
    <source>
        <strain evidence="2">JCM 3172</strain>
    </source>
</reference>